<organism evidence="1 2">
    <name type="scientific">Microvirga lotononidis</name>
    <dbReference type="NCBI Taxonomy" id="864069"/>
    <lineage>
        <taxon>Bacteria</taxon>
        <taxon>Pseudomonadati</taxon>
        <taxon>Pseudomonadota</taxon>
        <taxon>Alphaproteobacteria</taxon>
        <taxon>Hyphomicrobiales</taxon>
        <taxon>Methylobacteriaceae</taxon>
        <taxon>Microvirga</taxon>
    </lineage>
</organism>
<dbReference type="OrthoDB" id="8480994at2"/>
<dbReference type="STRING" id="864069.MicloDRAFT_00008730"/>
<dbReference type="Proteomes" id="UP000003947">
    <property type="component" value="Unassembled WGS sequence"/>
</dbReference>
<evidence type="ECO:0000313" key="2">
    <source>
        <dbReference type="Proteomes" id="UP000003947"/>
    </source>
</evidence>
<proteinExistence type="predicted"/>
<sequence length="242" mass="28066">MIAFIRSGSYDWDHPRYRELCTKLNLDPDRGRRQFRAEDQELVFQLDQALNRRSWTPHTAFIFDLIECLRTDHRPDIQVVERVQREMIEWEDDDKAALFQEALSRIDTTRLSGSNFTLIRFLPSASGGEFLSSIYGTYTEDTPDGWPPGRYDRLRGIALEPDGQSLWVKTVWKRLSEQGVIFLSREEARHYLDGEGAYWAYVMPGGTPEAGLEPRRPSPKEALLWRVKKPKTLLADRAHGLP</sequence>
<keyword evidence="2" id="KW-1185">Reference proteome</keyword>
<gene>
    <name evidence="1" type="ORF">MicloDRAFT_00008730</name>
</gene>
<dbReference type="PATRIC" id="fig|864069.3.peg.970"/>
<accession>I4Z281</accession>
<name>I4Z281_9HYPH</name>
<protein>
    <submittedName>
        <fullName evidence="1">Uncharacterized protein</fullName>
    </submittedName>
</protein>
<reference evidence="1 2" key="1">
    <citation type="submission" date="2012-02" db="EMBL/GenBank/DDBJ databases">
        <title>Improved High-Quality Draft sequence of Microvirga sp. WSM3557.</title>
        <authorList>
            <consortium name="US DOE Joint Genome Institute"/>
            <person name="Lucas S."/>
            <person name="Han J."/>
            <person name="Lapidus A."/>
            <person name="Cheng J.-F."/>
            <person name="Goodwin L."/>
            <person name="Pitluck S."/>
            <person name="Peters L."/>
            <person name="Zhang X."/>
            <person name="Detter J.C."/>
            <person name="Han C."/>
            <person name="Tapia R."/>
            <person name="Land M."/>
            <person name="Hauser L."/>
            <person name="Kyrpides N."/>
            <person name="Ivanova N."/>
            <person name="Pagani I."/>
            <person name="Brau L."/>
            <person name="Yates R."/>
            <person name="O'Hara G."/>
            <person name="Rui T."/>
            <person name="Howieson J."/>
            <person name="Reeve W."/>
            <person name="Woyke T."/>
        </authorList>
    </citation>
    <scope>NUCLEOTIDE SEQUENCE [LARGE SCALE GENOMIC DNA]</scope>
    <source>
        <strain evidence="1 2">WSM3557</strain>
    </source>
</reference>
<evidence type="ECO:0000313" key="1">
    <source>
        <dbReference type="EMBL" id="EIM30323.1"/>
    </source>
</evidence>
<dbReference type="AlphaFoldDB" id="I4Z281"/>
<dbReference type="HOGENOM" id="CLU_1146168_0_0_5"/>
<dbReference type="RefSeq" id="WP_009489512.1">
    <property type="nucleotide sequence ID" value="NZ_CP141049.1"/>
</dbReference>
<dbReference type="EMBL" id="JH660638">
    <property type="protein sequence ID" value="EIM30323.1"/>
    <property type="molecule type" value="Genomic_DNA"/>
</dbReference>